<dbReference type="EMBL" id="CADEAL010000985">
    <property type="protein sequence ID" value="CAB1427646.1"/>
    <property type="molecule type" value="Genomic_DNA"/>
</dbReference>
<proteinExistence type="predicted"/>
<accession>A0A9N7UC62</accession>
<sequence length="101" mass="10925">MEVWKRPQASGLKLEILYLDFDPAPAAGIDLQRLLLMTTPRCHIPLDSPPLMMRKRPSARKSRMRCGPPALCWKCVGPGNAGNAGNAGTGEDCNSEESSSS</sequence>
<reference evidence="2" key="1">
    <citation type="submission" date="2020-03" db="EMBL/GenBank/DDBJ databases">
        <authorList>
            <person name="Weist P."/>
        </authorList>
    </citation>
    <scope>NUCLEOTIDE SEQUENCE</scope>
</reference>
<keyword evidence="3" id="KW-1185">Reference proteome</keyword>
<gene>
    <name evidence="2" type="ORF">PLEPLA_LOCUS15587</name>
</gene>
<feature type="region of interest" description="Disordered" evidence="1">
    <location>
        <begin position="46"/>
        <end position="65"/>
    </location>
</feature>
<dbReference type="Proteomes" id="UP001153269">
    <property type="component" value="Unassembled WGS sequence"/>
</dbReference>
<comment type="caution">
    <text evidence="2">The sequence shown here is derived from an EMBL/GenBank/DDBJ whole genome shotgun (WGS) entry which is preliminary data.</text>
</comment>
<evidence type="ECO:0000313" key="3">
    <source>
        <dbReference type="Proteomes" id="UP001153269"/>
    </source>
</evidence>
<organism evidence="2 3">
    <name type="scientific">Pleuronectes platessa</name>
    <name type="common">European plaice</name>
    <dbReference type="NCBI Taxonomy" id="8262"/>
    <lineage>
        <taxon>Eukaryota</taxon>
        <taxon>Metazoa</taxon>
        <taxon>Chordata</taxon>
        <taxon>Craniata</taxon>
        <taxon>Vertebrata</taxon>
        <taxon>Euteleostomi</taxon>
        <taxon>Actinopterygii</taxon>
        <taxon>Neopterygii</taxon>
        <taxon>Teleostei</taxon>
        <taxon>Neoteleostei</taxon>
        <taxon>Acanthomorphata</taxon>
        <taxon>Carangaria</taxon>
        <taxon>Pleuronectiformes</taxon>
        <taxon>Pleuronectoidei</taxon>
        <taxon>Pleuronectidae</taxon>
        <taxon>Pleuronectes</taxon>
    </lineage>
</organism>
<protein>
    <submittedName>
        <fullName evidence="2">Uncharacterized protein</fullName>
    </submittedName>
</protein>
<dbReference type="AlphaFoldDB" id="A0A9N7UC62"/>
<evidence type="ECO:0000313" key="2">
    <source>
        <dbReference type="EMBL" id="CAB1427646.1"/>
    </source>
</evidence>
<evidence type="ECO:0000256" key="1">
    <source>
        <dbReference type="SAM" id="MobiDB-lite"/>
    </source>
</evidence>
<feature type="compositionally biased region" description="Basic residues" evidence="1">
    <location>
        <begin position="53"/>
        <end position="64"/>
    </location>
</feature>
<name>A0A9N7UC62_PLEPL</name>